<sequence length="63" mass="7240">MTPNDPHALMAEVIDIDHHLTAWRICPTDSRRDADECRRMLARRAHLAALLRRHGITTPEITT</sequence>
<evidence type="ECO:0000313" key="2">
    <source>
        <dbReference type="Proteomes" id="UP001519305"/>
    </source>
</evidence>
<name>A0ABS4U9V9_9CORY</name>
<reference evidence="1 2" key="1">
    <citation type="submission" date="2021-03" db="EMBL/GenBank/DDBJ databases">
        <title>Sequencing the genomes of 1000 actinobacteria strains.</title>
        <authorList>
            <person name="Klenk H.-P."/>
        </authorList>
    </citation>
    <scope>NUCLEOTIDE SEQUENCE [LARGE SCALE GENOMIC DNA]</scope>
    <source>
        <strain evidence="1 2">DSM 44506</strain>
    </source>
</reference>
<dbReference type="RefSeq" id="WP_209653965.1">
    <property type="nucleotide sequence ID" value="NZ_CP047357.1"/>
</dbReference>
<dbReference type="Proteomes" id="UP001519305">
    <property type="component" value="Unassembled WGS sequence"/>
</dbReference>
<dbReference type="EMBL" id="JAGINY010000001">
    <property type="protein sequence ID" value="MBP2333320.1"/>
    <property type="molecule type" value="Genomic_DNA"/>
</dbReference>
<proteinExistence type="predicted"/>
<organism evidence="1 2">
    <name type="scientific">Corynebacterium freneyi</name>
    <dbReference type="NCBI Taxonomy" id="134034"/>
    <lineage>
        <taxon>Bacteria</taxon>
        <taxon>Bacillati</taxon>
        <taxon>Actinomycetota</taxon>
        <taxon>Actinomycetes</taxon>
        <taxon>Mycobacteriales</taxon>
        <taxon>Corynebacteriaceae</taxon>
        <taxon>Corynebacterium</taxon>
    </lineage>
</organism>
<keyword evidence="2" id="KW-1185">Reference proteome</keyword>
<comment type="caution">
    <text evidence="1">The sequence shown here is derived from an EMBL/GenBank/DDBJ whole genome shotgun (WGS) entry which is preliminary data.</text>
</comment>
<gene>
    <name evidence="1" type="ORF">JOF33_002019</name>
</gene>
<evidence type="ECO:0000313" key="1">
    <source>
        <dbReference type="EMBL" id="MBP2333320.1"/>
    </source>
</evidence>
<protein>
    <submittedName>
        <fullName evidence="1">Uncharacterized protein</fullName>
    </submittedName>
</protein>
<accession>A0ABS4U9V9</accession>